<dbReference type="AlphaFoldDB" id="A0A2I0JHN4"/>
<protein>
    <recommendedName>
        <fullName evidence="3">Reverse transcriptase domain-containing protein</fullName>
    </recommendedName>
</protein>
<evidence type="ECO:0008006" key="3">
    <source>
        <dbReference type="Google" id="ProtNLM"/>
    </source>
</evidence>
<dbReference type="InterPro" id="IPR043502">
    <property type="entry name" value="DNA/RNA_pol_sf"/>
</dbReference>
<dbReference type="InterPro" id="IPR053134">
    <property type="entry name" value="RNA-dir_DNA_polymerase"/>
</dbReference>
<evidence type="ECO:0000313" key="2">
    <source>
        <dbReference type="Proteomes" id="UP000233551"/>
    </source>
</evidence>
<organism evidence="1 2">
    <name type="scientific">Punica granatum</name>
    <name type="common">Pomegranate</name>
    <dbReference type="NCBI Taxonomy" id="22663"/>
    <lineage>
        <taxon>Eukaryota</taxon>
        <taxon>Viridiplantae</taxon>
        <taxon>Streptophyta</taxon>
        <taxon>Embryophyta</taxon>
        <taxon>Tracheophyta</taxon>
        <taxon>Spermatophyta</taxon>
        <taxon>Magnoliopsida</taxon>
        <taxon>eudicotyledons</taxon>
        <taxon>Gunneridae</taxon>
        <taxon>Pentapetalae</taxon>
        <taxon>rosids</taxon>
        <taxon>malvids</taxon>
        <taxon>Myrtales</taxon>
        <taxon>Lythraceae</taxon>
        <taxon>Punica</taxon>
    </lineage>
</organism>
<dbReference type="Proteomes" id="UP000233551">
    <property type="component" value="Unassembled WGS sequence"/>
</dbReference>
<dbReference type="PANTHER" id="PTHR24559:SF444">
    <property type="entry name" value="REVERSE TRANSCRIPTASE DOMAIN-CONTAINING PROTEIN"/>
    <property type="match status" value="1"/>
</dbReference>
<proteinExistence type="predicted"/>
<sequence>MTVDSNPHDEARWPTPIEELEEVVVNAEGKKLKVGSMLWPEVKKELVSFLKENLDIFAWEASDMPRINPNAITHSLSIKEGVRPIVHKKRPLLGEWLETVKAKIVKLEAASFIREVRFQTWVADTIMVKKSNGKWRMCVNFTNLNKAYPKNAYPMP</sequence>
<keyword evidence="2" id="KW-1185">Reference proteome</keyword>
<gene>
    <name evidence="1" type="ORF">CRG98_023842</name>
</gene>
<name>A0A2I0JHN4_PUNGR</name>
<comment type="caution">
    <text evidence="1">The sequence shown here is derived from an EMBL/GenBank/DDBJ whole genome shotgun (WGS) entry which is preliminary data.</text>
</comment>
<dbReference type="EMBL" id="PGOL01001679">
    <property type="protein sequence ID" value="PKI55751.1"/>
    <property type="molecule type" value="Genomic_DNA"/>
</dbReference>
<dbReference type="Gene3D" id="3.10.10.10">
    <property type="entry name" value="HIV Type 1 Reverse Transcriptase, subunit A, domain 1"/>
    <property type="match status" value="1"/>
</dbReference>
<reference evidence="1 2" key="1">
    <citation type="submission" date="2017-11" db="EMBL/GenBank/DDBJ databases">
        <title>De-novo sequencing of pomegranate (Punica granatum L.) genome.</title>
        <authorList>
            <person name="Akparov Z."/>
            <person name="Amiraslanov A."/>
            <person name="Hajiyeva S."/>
            <person name="Abbasov M."/>
            <person name="Kaur K."/>
            <person name="Hamwieh A."/>
            <person name="Solovyev V."/>
            <person name="Salamov A."/>
            <person name="Braich B."/>
            <person name="Kosarev P."/>
            <person name="Mahmoud A."/>
            <person name="Hajiyev E."/>
            <person name="Babayeva S."/>
            <person name="Izzatullayeva V."/>
            <person name="Mammadov A."/>
            <person name="Mammadov A."/>
            <person name="Sharifova S."/>
            <person name="Ojaghi J."/>
            <person name="Eynullazada K."/>
            <person name="Bayramov B."/>
            <person name="Abdulazimova A."/>
            <person name="Shahmuradov I."/>
        </authorList>
    </citation>
    <scope>NUCLEOTIDE SEQUENCE [LARGE SCALE GENOMIC DNA]</scope>
    <source>
        <strain evidence="2">cv. AG2017</strain>
        <tissue evidence="1">Leaf</tissue>
    </source>
</reference>
<accession>A0A2I0JHN4</accession>
<dbReference type="SUPFAM" id="SSF56672">
    <property type="entry name" value="DNA/RNA polymerases"/>
    <property type="match status" value="1"/>
</dbReference>
<dbReference type="STRING" id="22663.A0A2I0JHN4"/>
<dbReference type="PANTHER" id="PTHR24559">
    <property type="entry name" value="TRANSPOSON TY3-I GAG-POL POLYPROTEIN"/>
    <property type="match status" value="1"/>
</dbReference>
<evidence type="ECO:0000313" key="1">
    <source>
        <dbReference type="EMBL" id="PKI55751.1"/>
    </source>
</evidence>